<dbReference type="Pfam" id="PF02604">
    <property type="entry name" value="PhdYeFM_antitox"/>
    <property type="match status" value="1"/>
</dbReference>
<accession>X1A0H1</accession>
<protein>
    <recommendedName>
        <fullName evidence="3">Antitoxin</fullName>
    </recommendedName>
</protein>
<organism evidence="2">
    <name type="scientific">marine sediment metagenome</name>
    <dbReference type="NCBI Taxonomy" id="412755"/>
    <lineage>
        <taxon>unclassified sequences</taxon>
        <taxon>metagenomes</taxon>
        <taxon>ecological metagenomes</taxon>
    </lineage>
</organism>
<dbReference type="NCBIfam" id="TIGR01552">
    <property type="entry name" value="phd_fam"/>
    <property type="match status" value="1"/>
</dbReference>
<comment type="similarity">
    <text evidence="1">Belongs to the phD/YefM antitoxin family.</text>
</comment>
<dbReference type="InterPro" id="IPR006442">
    <property type="entry name" value="Antitoxin_Phd/YefM"/>
</dbReference>
<proteinExistence type="inferred from homology"/>
<evidence type="ECO:0000256" key="1">
    <source>
        <dbReference type="ARBA" id="ARBA00009981"/>
    </source>
</evidence>
<dbReference type="Gene3D" id="3.40.1620.10">
    <property type="entry name" value="YefM-like domain"/>
    <property type="match status" value="1"/>
</dbReference>
<gene>
    <name evidence="2" type="ORF">S01H4_34949</name>
</gene>
<dbReference type="InterPro" id="IPR036165">
    <property type="entry name" value="YefM-like_sf"/>
</dbReference>
<dbReference type="SUPFAM" id="SSF143120">
    <property type="entry name" value="YefM-like"/>
    <property type="match status" value="1"/>
</dbReference>
<evidence type="ECO:0008006" key="3">
    <source>
        <dbReference type="Google" id="ProtNLM"/>
    </source>
</evidence>
<comment type="caution">
    <text evidence="2">The sequence shown here is derived from an EMBL/GenBank/DDBJ whole genome shotgun (WGS) entry which is preliminary data.</text>
</comment>
<evidence type="ECO:0000313" key="2">
    <source>
        <dbReference type="EMBL" id="GAG75590.1"/>
    </source>
</evidence>
<name>X1A0H1_9ZZZZ</name>
<reference evidence="2" key="1">
    <citation type="journal article" date="2014" name="Front. Microbiol.">
        <title>High frequency of phylogenetically diverse reductive dehalogenase-homologous genes in deep subseafloor sedimentary metagenomes.</title>
        <authorList>
            <person name="Kawai M."/>
            <person name="Futagami T."/>
            <person name="Toyoda A."/>
            <person name="Takaki Y."/>
            <person name="Nishi S."/>
            <person name="Hori S."/>
            <person name="Arai W."/>
            <person name="Tsubouchi T."/>
            <person name="Morono Y."/>
            <person name="Uchiyama I."/>
            <person name="Ito T."/>
            <person name="Fujiyama A."/>
            <person name="Inagaki F."/>
            <person name="Takami H."/>
        </authorList>
    </citation>
    <scope>NUCLEOTIDE SEQUENCE</scope>
    <source>
        <strain evidence="2">Expedition CK06-06</strain>
    </source>
</reference>
<dbReference type="AlphaFoldDB" id="X1A0H1"/>
<dbReference type="EMBL" id="BART01018527">
    <property type="protein sequence ID" value="GAG75590.1"/>
    <property type="molecule type" value="Genomic_DNA"/>
</dbReference>
<sequence length="74" mass="8866">MEYLKFTDFRNHAKEYFEKIEAGESYIIIRKGNPVAKIIPFKNREKGWKRNIKKIKIKSNKTTLDYILSERSEA</sequence>